<dbReference type="CDD" id="cd17917">
    <property type="entry name" value="DEXHc_RHA-like"/>
    <property type="match status" value="1"/>
</dbReference>
<feature type="region of interest" description="Disordered" evidence="9">
    <location>
        <begin position="428"/>
        <end position="456"/>
    </location>
</feature>
<dbReference type="GO" id="GO:0001671">
    <property type="term" value="F:ATPase activator activity"/>
    <property type="evidence" value="ECO:0007669"/>
    <property type="project" value="InterPro"/>
</dbReference>
<dbReference type="GO" id="GO:0051259">
    <property type="term" value="P:protein complex oligomerization"/>
    <property type="evidence" value="ECO:0007669"/>
    <property type="project" value="InterPro"/>
</dbReference>
<dbReference type="Gene3D" id="3.40.50.300">
    <property type="entry name" value="P-loop containing nucleotide triphosphate hydrolases"/>
    <property type="match status" value="2"/>
</dbReference>
<dbReference type="Pfam" id="PF00270">
    <property type="entry name" value="DEAD"/>
    <property type="match status" value="1"/>
</dbReference>
<dbReference type="Proteomes" id="UP000284706">
    <property type="component" value="Unassembled WGS sequence"/>
</dbReference>
<protein>
    <recommendedName>
        <fullName evidence="14">P-loop containing nucleoside triphosphate hydrolase protein</fullName>
    </recommendedName>
</protein>
<dbReference type="SUPFAM" id="SSF47144">
    <property type="entry name" value="HSC20 (HSCB), C-terminal oligomerisation domain"/>
    <property type="match status" value="1"/>
</dbReference>
<evidence type="ECO:0000256" key="6">
    <source>
        <dbReference type="ARBA" id="ARBA00022884"/>
    </source>
</evidence>
<accession>A0A409VBN9</accession>
<evidence type="ECO:0000256" key="5">
    <source>
        <dbReference type="ARBA" id="ARBA00022840"/>
    </source>
</evidence>
<organism evidence="12 13">
    <name type="scientific">Gymnopilus dilepis</name>
    <dbReference type="NCBI Taxonomy" id="231916"/>
    <lineage>
        <taxon>Eukaryota</taxon>
        <taxon>Fungi</taxon>
        <taxon>Dikarya</taxon>
        <taxon>Basidiomycota</taxon>
        <taxon>Agaricomycotina</taxon>
        <taxon>Agaricomycetes</taxon>
        <taxon>Agaricomycetidae</taxon>
        <taxon>Agaricales</taxon>
        <taxon>Agaricineae</taxon>
        <taxon>Hymenogastraceae</taxon>
        <taxon>Gymnopilus</taxon>
    </lineage>
</organism>
<dbReference type="GO" id="GO:0051087">
    <property type="term" value="F:protein-folding chaperone binding"/>
    <property type="evidence" value="ECO:0007669"/>
    <property type="project" value="InterPro"/>
</dbReference>
<evidence type="ECO:0000313" key="13">
    <source>
        <dbReference type="Proteomes" id="UP000284706"/>
    </source>
</evidence>
<dbReference type="Pfam" id="PF07743">
    <property type="entry name" value="HSCB_C"/>
    <property type="match status" value="1"/>
</dbReference>
<feature type="region of interest" description="Disordered" evidence="9">
    <location>
        <begin position="271"/>
        <end position="379"/>
    </location>
</feature>
<evidence type="ECO:0000313" key="12">
    <source>
        <dbReference type="EMBL" id="PPQ64421.1"/>
    </source>
</evidence>
<dbReference type="GO" id="GO:0004386">
    <property type="term" value="F:helicase activity"/>
    <property type="evidence" value="ECO:0007669"/>
    <property type="project" value="UniProtKB-KW"/>
</dbReference>
<evidence type="ECO:0000259" key="11">
    <source>
        <dbReference type="PROSITE" id="PS51194"/>
    </source>
</evidence>
<dbReference type="OrthoDB" id="28053at2759"/>
<keyword evidence="4" id="KW-0347">Helicase</keyword>
<dbReference type="SMART" id="SM00490">
    <property type="entry name" value="HELICc"/>
    <property type="match status" value="1"/>
</dbReference>
<dbReference type="NCBIfam" id="TIGR00714">
    <property type="entry name" value="hscB"/>
    <property type="match status" value="1"/>
</dbReference>
<dbReference type="PROSITE" id="PS51194">
    <property type="entry name" value="HELICASE_CTER"/>
    <property type="match status" value="1"/>
</dbReference>
<keyword evidence="3" id="KW-0378">Hydrolase</keyword>
<name>A0A409VBN9_9AGAR</name>
<evidence type="ECO:0000256" key="9">
    <source>
        <dbReference type="SAM" id="MobiDB-lite"/>
    </source>
</evidence>
<dbReference type="GO" id="GO:0003723">
    <property type="term" value="F:RNA binding"/>
    <property type="evidence" value="ECO:0007669"/>
    <property type="project" value="UniProtKB-KW"/>
</dbReference>
<comment type="similarity">
    <text evidence="8">Belongs to the DExH box helicase family.</text>
</comment>
<dbReference type="FunFam" id="1.20.120.1080:FF:000002">
    <property type="entry name" value="Putative ATP-dependent RNA helicase DHX36"/>
    <property type="match status" value="1"/>
</dbReference>
<dbReference type="SUPFAM" id="SSF46565">
    <property type="entry name" value="Chaperone J-domain"/>
    <property type="match status" value="1"/>
</dbReference>
<dbReference type="InterPro" id="IPR001650">
    <property type="entry name" value="Helicase_C-like"/>
</dbReference>
<dbReference type="Gene3D" id="1.10.287.110">
    <property type="entry name" value="DnaJ domain"/>
    <property type="match status" value="1"/>
</dbReference>
<keyword evidence="13" id="KW-1185">Reference proteome</keyword>
<dbReference type="Pfam" id="PF21010">
    <property type="entry name" value="HA2_C"/>
    <property type="match status" value="1"/>
</dbReference>
<evidence type="ECO:0000259" key="10">
    <source>
        <dbReference type="PROSITE" id="PS51192"/>
    </source>
</evidence>
<feature type="domain" description="Helicase ATP-binding" evidence="10">
    <location>
        <begin position="659"/>
        <end position="840"/>
    </location>
</feature>
<sequence length="1309" mass="145084">MSSLLSPRLRLFLPRVRLVRLQSSVARCPSCSRPLPANLPACTSCWSIRPLPPDTSHHELFNLEDKPNPFLVHLPTLKERFRQAQAACHPDAWATKSPRDRDLAHTLSSRLNEAYQTLLNPLSRAEYILERNGVHISEADQVEDLEFMGDIMEQREAIEEAGAGDSESVHRIVEENDEKIESTIKDLTDLIERQDWPEVKAAAIRLRRVYLVTYPGIAENIIFCYTLITLGEPPLADRGLSAILGLFRMRLALLLRSRRCLMQFDSASKSLSASQSHPPAKRPFSQHAAHALSPSATPQPTPPPAKLPRSSNLPGDSSPFSAARGHSSSSAMSSSSHRKSRLSHSAGPSSRGLPSSSKGGRGSKLGKDRAPPVPKDLLEGPYHTEQYIEQEHHKSPIPLRPIHKEAPRSPLNNFYSTVKGKLPEYVSHQGTVMDGGTPRRLKLDDPKRLLPTRTESKDVTLSDGTVVQYEQARSFMDYYCRLYNFGSPDIDYLQSRSGTWEAVMTVGGRRIGIGSGPNKKAAQTACFLDVTKYLESCDPELWKKYTEAARTGKDLGLAPKVSFRVSFALEDTIADLSDDLRKTNLYRHRPSRIAVAQPEDTHVTEKYNVRQRRHLQHALENKSRQLAERRKAYLVDPKLERMRETRAALPVFTQVDTVLSHIENNDITILMAATGSGKTTQVPQMILDQYIERGEGANCNIICTQPRRLAAISVAHRVASERGETVGQSVGYQVRFDAKYPEPDGSITFCTTGVFLKRLQTVLSEQDSAGKATFDRVTHIVVDEVHERDIDTDLLLVVLKQIMAQKKAKGQPLKIVLMSATIDPTLFQHYFADEMGKPAGVVNVPGRSYPVTKYFMEDFAPKLLTGQTRWVAQQENVGKYLYKELGAPAASRLGVLPPKADARLDDLELPYPFIAAAISHVLETSDDGHVLVFLPGWEEIVATQRALQQPFGPLPINFNSPNYSIHLLHSTIPLAEQQAIFDPPPQGVRRVILATNIAETSVTIPDVVYVIDTAKVKEQRYDPDRHMSSLVTAWVGSSNLNQRAGRAGRHRPGQYYGILSKAHAETLNPYQTVEMKRADLSNVVMHVKALGLPGMTVEEVLAAAIEAPDPGRVHAAIRDLQMSGALDAEKNLTSLGRVLLQLPVDAQMGRLVLYGSFFRCLDSALTLAAILTNRDPFLSPMHLKDVAQQKKISWSPEGYKSDALATLYAFNAWWAMQSRGEYISANRFCVDNFLSKPTLLLIQKVKSHLLAALYRAGVIEVSAGGQFSGSMNMEVAARNLVVPDALNTNSDSLPLLTALIAVACQPKFG</sequence>
<dbReference type="FunFam" id="3.40.50.300:FF:000526">
    <property type="entry name" value="DExH-box ATP-dependent RNA helicase DExH3"/>
    <property type="match status" value="1"/>
</dbReference>
<comment type="similarity">
    <text evidence="1">Belongs to the HscB family.</text>
</comment>
<dbReference type="PROSITE" id="PS51192">
    <property type="entry name" value="HELICASE_ATP_BIND_1"/>
    <property type="match status" value="1"/>
</dbReference>
<feature type="compositionally biased region" description="Low complexity" evidence="9">
    <location>
        <begin position="317"/>
        <end position="335"/>
    </location>
</feature>
<dbReference type="SMART" id="SM00847">
    <property type="entry name" value="HA2"/>
    <property type="match status" value="1"/>
</dbReference>
<dbReference type="InterPro" id="IPR027417">
    <property type="entry name" value="P-loop_NTPase"/>
</dbReference>
<dbReference type="GO" id="GO:0044571">
    <property type="term" value="P:[2Fe-2S] cluster assembly"/>
    <property type="evidence" value="ECO:0007669"/>
    <property type="project" value="InterPro"/>
</dbReference>
<evidence type="ECO:0000256" key="4">
    <source>
        <dbReference type="ARBA" id="ARBA00022806"/>
    </source>
</evidence>
<dbReference type="InterPro" id="IPR004640">
    <property type="entry name" value="HscB"/>
</dbReference>
<dbReference type="PANTHER" id="PTHR18934">
    <property type="entry name" value="ATP-DEPENDENT RNA HELICASE"/>
    <property type="match status" value="1"/>
</dbReference>
<dbReference type="InterPro" id="IPR011545">
    <property type="entry name" value="DEAD/DEAH_box_helicase_dom"/>
</dbReference>
<dbReference type="GO" id="GO:0016787">
    <property type="term" value="F:hydrolase activity"/>
    <property type="evidence" value="ECO:0007669"/>
    <property type="project" value="UniProtKB-KW"/>
</dbReference>
<reference evidence="12 13" key="1">
    <citation type="journal article" date="2018" name="Evol. Lett.">
        <title>Horizontal gene cluster transfer increased hallucinogenic mushroom diversity.</title>
        <authorList>
            <person name="Reynolds H.T."/>
            <person name="Vijayakumar V."/>
            <person name="Gluck-Thaler E."/>
            <person name="Korotkin H.B."/>
            <person name="Matheny P.B."/>
            <person name="Slot J.C."/>
        </authorList>
    </citation>
    <scope>NUCLEOTIDE SEQUENCE [LARGE SCALE GENOMIC DNA]</scope>
    <source>
        <strain evidence="12 13">SRW20</strain>
    </source>
</reference>
<feature type="compositionally biased region" description="Low complexity" evidence="9">
    <location>
        <begin position="343"/>
        <end position="358"/>
    </location>
</feature>
<keyword evidence="2" id="KW-0547">Nucleotide-binding</keyword>
<dbReference type="SMART" id="SM00487">
    <property type="entry name" value="DEXDc"/>
    <property type="match status" value="1"/>
</dbReference>
<evidence type="ECO:0000256" key="2">
    <source>
        <dbReference type="ARBA" id="ARBA00022741"/>
    </source>
</evidence>
<feature type="compositionally biased region" description="Pro residues" evidence="9">
    <location>
        <begin position="297"/>
        <end position="306"/>
    </location>
</feature>
<feature type="non-terminal residue" evidence="12">
    <location>
        <position position="1309"/>
    </location>
</feature>
<dbReference type="STRING" id="231916.A0A409VBN9"/>
<gene>
    <name evidence="12" type="ORF">CVT26_002128</name>
</gene>
<comment type="caution">
    <text evidence="12">The sequence shown here is derived from an EMBL/GenBank/DDBJ whole genome shotgun (WGS) entry which is preliminary data.</text>
</comment>
<dbReference type="Gene3D" id="1.20.1280.20">
    <property type="entry name" value="HscB, C-terminal domain"/>
    <property type="match status" value="1"/>
</dbReference>
<evidence type="ECO:0000256" key="7">
    <source>
        <dbReference type="ARBA" id="ARBA00023186"/>
    </source>
</evidence>
<dbReference type="CDD" id="cd18791">
    <property type="entry name" value="SF2_C_RHA"/>
    <property type="match status" value="1"/>
</dbReference>
<feature type="compositionally biased region" description="Basic and acidic residues" evidence="9">
    <location>
        <begin position="441"/>
        <end position="456"/>
    </location>
</feature>
<keyword evidence="5" id="KW-0067">ATP-binding</keyword>
<proteinExistence type="inferred from homology"/>
<dbReference type="PANTHER" id="PTHR18934:SF203">
    <property type="entry name" value="ATP-DEPENDENT RNA HELICASE A"/>
    <property type="match status" value="1"/>
</dbReference>
<dbReference type="InterPro" id="IPR014001">
    <property type="entry name" value="Helicase_ATP-bd"/>
</dbReference>
<dbReference type="InterPro" id="IPR009073">
    <property type="entry name" value="HscB_oligo_C"/>
</dbReference>
<dbReference type="InterPro" id="IPR007502">
    <property type="entry name" value="Helicase-assoc_dom"/>
</dbReference>
<evidence type="ECO:0000256" key="8">
    <source>
        <dbReference type="ARBA" id="ARBA00060772"/>
    </source>
</evidence>
<feature type="domain" description="Helicase C-terminal" evidence="11">
    <location>
        <begin position="917"/>
        <end position="1091"/>
    </location>
</feature>
<dbReference type="InParanoid" id="A0A409VBN9"/>
<keyword evidence="6" id="KW-0694">RNA-binding</keyword>
<dbReference type="EMBL" id="NHYE01005667">
    <property type="protein sequence ID" value="PPQ64421.1"/>
    <property type="molecule type" value="Genomic_DNA"/>
</dbReference>
<dbReference type="SUPFAM" id="SSF52540">
    <property type="entry name" value="P-loop containing nucleoside triphosphate hydrolases"/>
    <property type="match status" value="1"/>
</dbReference>
<evidence type="ECO:0008006" key="14">
    <source>
        <dbReference type="Google" id="ProtNLM"/>
    </source>
</evidence>
<dbReference type="Pfam" id="PF00271">
    <property type="entry name" value="Helicase_C"/>
    <property type="match status" value="1"/>
</dbReference>
<evidence type="ECO:0000256" key="3">
    <source>
        <dbReference type="ARBA" id="ARBA00022801"/>
    </source>
</evidence>
<keyword evidence="7" id="KW-0143">Chaperone</keyword>
<dbReference type="InterPro" id="IPR036869">
    <property type="entry name" value="J_dom_sf"/>
</dbReference>
<evidence type="ECO:0000256" key="1">
    <source>
        <dbReference type="ARBA" id="ARBA00010476"/>
    </source>
</evidence>
<dbReference type="Gene3D" id="1.20.120.1080">
    <property type="match status" value="1"/>
</dbReference>
<feature type="region of interest" description="Disordered" evidence="9">
    <location>
        <begin position="391"/>
        <end position="414"/>
    </location>
</feature>
<dbReference type="GO" id="GO:0005524">
    <property type="term" value="F:ATP binding"/>
    <property type="evidence" value="ECO:0007669"/>
    <property type="project" value="UniProtKB-KW"/>
</dbReference>
<dbReference type="InterPro" id="IPR036386">
    <property type="entry name" value="HscB_C_sf"/>
</dbReference>